<accession>A0ABT7YE51</accession>
<dbReference type="PROSITE" id="PS51257">
    <property type="entry name" value="PROKAR_LIPOPROTEIN"/>
    <property type="match status" value="1"/>
</dbReference>
<evidence type="ECO:0000256" key="1">
    <source>
        <dbReference type="SAM" id="SignalP"/>
    </source>
</evidence>
<dbReference type="Proteomes" id="UP001171916">
    <property type="component" value="Unassembled WGS sequence"/>
</dbReference>
<dbReference type="Pfam" id="PF13590">
    <property type="entry name" value="DUF4136"/>
    <property type="match status" value="1"/>
</dbReference>
<proteinExistence type="predicted"/>
<keyword evidence="1" id="KW-0732">Signal</keyword>
<reference evidence="3" key="1">
    <citation type="submission" date="2023-06" db="EMBL/GenBank/DDBJ databases">
        <title>Robiginitalea aurantiacus sp. nov. and Algoriphagus sediminis sp. nov., isolated from coastal sediment.</title>
        <authorList>
            <person name="Zhou Z.Y."/>
            <person name="An J."/>
            <person name="Jia Y.W."/>
            <person name="Du Z.J."/>
        </authorList>
    </citation>
    <scope>NUCLEOTIDE SEQUENCE</scope>
    <source>
        <strain evidence="3">C2-7</strain>
    </source>
</reference>
<feature type="chain" id="PRO_5045251276" evidence="1">
    <location>
        <begin position="20"/>
        <end position="178"/>
    </location>
</feature>
<evidence type="ECO:0000313" key="4">
    <source>
        <dbReference type="Proteomes" id="UP001171916"/>
    </source>
</evidence>
<evidence type="ECO:0000259" key="2">
    <source>
        <dbReference type="Pfam" id="PF13590"/>
    </source>
</evidence>
<dbReference type="Gene3D" id="3.30.160.670">
    <property type="match status" value="1"/>
</dbReference>
<dbReference type="InterPro" id="IPR025411">
    <property type="entry name" value="DUF4136"/>
</dbReference>
<dbReference type="EMBL" id="JAUEPH010000004">
    <property type="protein sequence ID" value="MDN3204802.1"/>
    <property type="molecule type" value="Genomic_DNA"/>
</dbReference>
<protein>
    <submittedName>
        <fullName evidence="3">DUF4136 domain-containing protein</fullName>
    </submittedName>
</protein>
<name>A0ABT7YE51_9BACT</name>
<organism evidence="3 4">
    <name type="scientific">Algoriphagus sediminis</name>
    <dbReference type="NCBI Taxonomy" id="3057113"/>
    <lineage>
        <taxon>Bacteria</taxon>
        <taxon>Pseudomonadati</taxon>
        <taxon>Bacteroidota</taxon>
        <taxon>Cytophagia</taxon>
        <taxon>Cytophagales</taxon>
        <taxon>Cyclobacteriaceae</taxon>
        <taxon>Algoriphagus</taxon>
    </lineage>
</organism>
<keyword evidence="4" id="KW-1185">Reference proteome</keyword>
<feature type="domain" description="DUF4136" evidence="2">
    <location>
        <begin position="29"/>
        <end position="175"/>
    </location>
</feature>
<gene>
    <name evidence="3" type="ORF">QVH07_11610</name>
</gene>
<comment type="caution">
    <text evidence="3">The sequence shown here is derived from an EMBL/GenBank/DDBJ whole genome shotgun (WGS) entry which is preliminary data.</text>
</comment>
<feature type="signal peptide" evidence="1">
    <location>
        <begin position="1"/>
        <end position="19"/>
    </location>
</feature>
<sequence>MVKKYLVALAIAVFAAACGSTEKLSDQYSGFDLGNYKNYDFFEITGPENPEPGFEENIKFLESEISEALASRGLSQSSDKPELKLNLGIVVEDKVQTRTTSLATDPFMYSGQRSYTWESREVPVNTYKEGTLTMHIVDAATNTVVWAGTASRVLPKKNEKKQKAAQEAVAELFEQIDN</sequence>
<evidence type="ECO:0000313" key="3">
    <source>
        <dbReference type="EMBL" id="MDN3204802.1"/>
    </source>
</evidence>
<dbReference type="RefSeq" id="WP_290000545.1">
    <property type="nucleotide sequence ID" value="NZ_JAUEPH010000004.1"/>
</dbReference>